<dbReference type="KEGG" id="fvr:FVEG_15814"/>
<dbReference type="AlphaFoldDB" id="W7MKV5"/>
<proteinExistence type="predicted"/>
<protein>
    <submittedName>
        <fullName evidence="1">Uncharacterized protein</fullName>
    </submittedName>
</protein>
<name>W7MKV5_GIBM7</name>
<accession>W7MKV5</accession>
<gene>
    <name evidence="1" type="ORF">FVEG_15814</name>
</gene>
<reference evidence="1 2" key="1">
    <citation type="journal article" date="2010" name="Nature">
        <title>Comparative genomics reveals mobile pathogenicity chromosomes in Fusarium.</title>
        <authorList>
            <person name="Ma L.J."/>
            <person name="van der Does H.C."/>
            <person name="Borkovich K.A."/>
            <person name="Coleman J.J."/>
            <person name="Daboussi M.J."/>
            <person name="Di Pietro A."/>
            <person name="Dufresne M."/>
            <person name="Freitag M."/>
            <person name="Grabherr M."/>
            <person name="Henrissat B."/>
            <person name="Houterman P.M."/>
            <person name="Kang S."/>
            <person name="Shim W.B."/>
            <person name="Woloshuk C."/>
            <person name="Xie X."/>
            <person name="Xu J.R."/>
            <person name="Antoniw J."/>
            <person name="Baker S.E."/>
            <person name="Bluhm B.H."/>
            <person name="Breakspear A."/>
            <person name="Brown D.W."/>
            <person name="Butchko R.A."/>
            <person name="Chapman S."/>
            <person name="Coulson R."/>
            <person name="Coutinho P.M."/>
            <person name="Danchin E.G."/>
            <person name="Diener A."/>
            <person name="Gale L.R."/>
            <person name="Gardiner D.M."/>
            <person name="Goff S."/>
            <person name="Hammond-Kosack K.E."/>
            <person name="Hilburn K."/>
            <person name="Hua-Van A."/>
            <person name="Jonkers W."/>
            <person name="Kazan K."/>
            <person name="Kodira C.D."/>
            <person name="Koehrsen M."/>
            <person name="Kumar L."/>
            <person name="Lee Y.H."/>
            <person name="Li L."/>
            <person name="Manners J.M."/>
            <person name="Miranda-Saavedra D."/>
            <person name="Mukherjee M."/>
            <person name="Park G."/>
            <person name="Park J."/>
            <person name="Park S.Y."/>
            <person name="Proctor R.H."/>
            <person name="Regev A."/>
            <person name="Ruiz-Roldan M.C."/>
            <person name="Sain D."/>
            <person name="Sakthikumar S."/>
            <person name="Sykes S."/>
            <person name="Schwartz D.C."/>
            <person name="Turgeon B.G."/>
            <person name="Wapinski I."/>
            <person name="Yoder O."/>
            <person name="Young S."/>
            <person name="Zeng Q."/>
            <person name="Zhou S."/>
            <person name="Galagan J."/>
            <person name="Cuomo C.A."/>
            <person name="Kistler H.C."/>
            <person name="Rep M."/>
        </authorList>
    </citation>
    <scope>NUCLEOTIDE SEQUENCE [LARGE SCALE GENOMIC DNA]</scope>
    <source>
        <strain evidence="2">M3125 / FGSC 7600</strain>
    </source>
</reference>
<evidence type="ECO:0000313" key="1">
    <source>
        <dbReference type="EMBL" id="EWG45317.1"/>
    </source>
</evidence>
<dbReference type="GeneID" id="30072690"/>
<dbReference type="EMBL" id="CM000579">
    <property type="protein sequence ID" value="EWG45317.1"/>
    <property type="molecule type" value="Genomic_DNA"/>
</dbReference>
<keyword evidence="2" id="KW-1185">Reference proteome</keyword>
<dbReference type="VEuPathDB" id="FungiDB:FVEG_15814"/>
<dbReference type="EMBL" id="DS022248">
    <property type="protein sequence ID" value="EWG45317.1"/>
    <property type="molecule type" value="Genomic_DNA"/>
</dbReference>
<dbReference type="Proteomes" id="UP000009096">
    <property type="component" value="Chromosome 2"/>
</dbReference>
<sequence length="119" mass="13342">MAMCTQTKRHKDLQSRLLYCNIANSCIYKGSWHSWGPFVCGATILDCRADAHMRVLAQLVDCFTDLPPRIPEAYAECMVITSHATLFTSTLKLIAMLSVTYIVCGPTNHIRKWSSSRAS</sequence>
<evidence type="ECO:0000313" key="2">
    <source>
        <dbReference type="Proteomes" id="UP000009096"/>
    </source>
</evidence>
<dbReference type="RefSeq" id="XP_018751508.1">
    <property type="nucleotide sequence ID" value="XM_018905031.1"/>
</dbReference>
<organism evidence="1 2">
    <name type="scientific">Gibberella moniliformis (strain M3125 / FGSC 7600)</name>
    <name type="common">Maize ear and stalk rot fungus</name>
    <name type="synonym">Fusarium verticillioides</name>
    <dbReference type="NCBI Taxonomy" id="334819"/>
    <lineage>
        <taxon>Eukaryota</taxon>
        <taxon>Fungi</taxon>
        <taxon>Dikarya</taxon>
        <taxon>Ascomycota</taxon>
        <taxon>Pezizomycotina</taxon>
        <taxon>Sordariomycetes</taxon>
        <taxon>Hypocreomycetidae</taxon>
        <taxon>Hypocreales</taxon>
        <taxon>Nectriaceae</taxon>
        <taxon>Fusarium</taxon>
        <taxon>Fusarium fujikuroi species complex</taxon>
    </lineage>
</organism>